<dbReference type="Gene3D" id="1.10.10.10">
    <property type="entry name" value="Winged helix-like DNA-binding domain superfamily/Winged helix DNA-binding domain"/>
    <property type="match status" value="1"/>
</dbReference>
<dbReference type="SUPFAM" id="SSF46785">
    <property type="entry name" value="Winged helix' DNA-binding domain"/>
    <property type="match status" value="1"/>
</dbReference>
<dbReference type="InterPro" id="IPR005119">
    <property type="entry name" value="LysR_subst-bd"/>
</dbReference>
<keyword evidence="2" id="KW-0805">Transcription regulation</keyword>
<evidence type="ECO:0000256" key="3">
    <source>
        <dbReference type="ARBA" id="ARBA00023125"/>
    </source>
</evidence>
<dbReference type="Gene3D" id="3.40.190.10">
    <property type="entry name" value="Periplasmic binding protein-like II"/>
    <property type="match status" value="2"/>
</dbReference>
<keyword evidence="9" id="KW-1185">Reference proteome</keyword>
<organism evidence="8 9">
    <name type="scientific">Roseibium sediminicola</name>
    <dbReference type="NCBI Taxonomy" id="2933272"/>
    <lineage>
        <taxon>Bacteria</taxon>
        <taxon>Pseudomonadati</taxon>
        <taxon>Pseudomonadota</taxon>
        <taxon>Alphaproteobacteria</taxon>
        <taxon>Hyphomicrobiales</taxon>
        <taxon>Stappiaceae</taxon>
        <taxon>Roseibium</taxon>
    </lineage>
</organism>
<dbReference type="PANTHER" id="PTHR30126">
    <property type="entry name" value="HTH-TYPE TRANSCRIPTIONAL REGULATOR"/>
    <property type="match status" value="1"/>
</dbReference>
<comment type="caution">
    <text evidence="8">The sequence shown here is derived from an EMBL/GenBank/DDBJ whole genome shotgun (WGS) entry which is preliminary data.</text>
</comment>
<accession>A0ABT0GY23</accession>
<keyword evidence="3" id="KW-0238">DNA-binding</keyword>
<evidence type="ECO:0000256" key="2">
    <source>
        <dbReference type="ARBA" id="ARBA00023015"/>
    </source>
</evidence>
<dbReference type="Proteomes" id="UP001431221">
    <property type="component" value="Unassembled WGS sequence"/>
</dbReference>
<keyword evidence="4" id="KW-0804">Transcription</keyword>
<protein>
    <recommendedName>
        <fullName evidence="5">HTH-type transcriptional regulator CbbR</fullName>
    </recommendedName>
    <alternativeName>
        <fullName evidence="6">RuBisCO operon transcriptional regulator</fullName>
    </alternativeName>
</protein>
<evidence type="ECO:0000256" key="4">
    <source>
        <dbReference type="ARBA" id="ARBA00023163"/>
    </source>
</evidence>
<evidence type="ECO:0000256" key="6">
    <source>
        <dbReference type="ARBA" id="ARBA00043141"/>
    </source>
</evidence>
<evidence type="ECO:0000256" key="5">
    <source>
        <dbReference type="ARBA" id="ARBA00039279"/>
    </source>
</evidence>
<proteinExistence type="inferred from homology"/>
<evidence type="ECO:0000259" key="7">
    <source>
        <dbReference type="PROSITE" id="PS50931"/>
    </source>
</evidence>
<dbReference type="InterPro" id="IPR036390">
    <property type="entry name" value="WH_DNA-bd_sf"/>
</dbReference>
<evidence type="ECO:0000256" key="1">
    <source>
        <dbReference type="ARBA" id="ARBA00009437"/>
    </source>
</evidence>
<dbReference type="SUPFAM" id="SSF53850">
    <property type="entry name" value="Periplasmic binding protein-like II"/>
    <property type="match status" value="1"/>
</dbReference>
<sequence>MTLINTITFKQLRALAAVVKTGSISASADVLGLTPPAVHTQLKVLEENFGCALVNRARAGGFEATAAGRALLEAYEASLSALTRAVGSIDAMKKGRAGRVVLGVVSTGKYFAPSIVAQLKRDYPDIEVVLQVGNRDRTISDLGSGKIDLAIMGRPPRQPEVTAFNIGDHPHILIAHPEHPLVAAGKADKSDILKENFIMREPGSGTRILSMRFLDQLGEGQTFTFTEMESNESIKQAVIAGLGIALISAHTVIEELKSGRLAILRAAPLPIVRHWFVLHRADLTPDPAMTTVLDYIRSNGEALLAEDEISALLRG</sequence>
<dbReference type="InterPro" id="IPR000847">
    <property type="entry name" value="LysR_HTH_N"/>
</dbReference>
<evidence type="ECO:0000313" key="9">
    <source>
        <dbReference type="Proteomes" id="UP001431221"/>
    </source>
</evidence>
<reference evidence="8" key="1">
    <citation type="submission" date="2022-04" db="EMBL/GenBank/DDBJ databases">
        <title>Roseibium sp. CAU 1639 isolated from mud.</title>
        <authorList>
            <person name="Kim W."/>
        </authorList>
    </citation>
    <scope>NUCLEOTIDE SEQUENCE</scope>
    <source>
        <strain evidence="8">CAU 1639</strain>
    </source>
</reference>
<dbReference type="EMBL" id="JALNMJ010000015">
    <property type="protein sequence ID" value="MCK7614329.1"/>
    <property type="molecule type" value="Genomic_DNA"/>
</dbReference>
<gene>
    <name evidence="8" type="ORF">M0H32_19340</name>
</gene>
<evidence type="ECO:0000313" key="8">
    <source>
        <dbReference type="EMBL" id="MCK7614329.1"/>
    </source>
</evidence>
<dbReference type="InterPro" id="IPR036388">
    <property type="entry name" value="WH-like_DNA-bd_sf"/>
</dbReference>
<dbReference type="PANTHER" id="PTHR30126:SF5">
    <property type="entry name" value="HTH-TYPE TRANSCRIPTIONAL ACTIVATOR CMPR"/>
    <property type="match status" value="1"/>
</dbReference>
<dbReference type="Pfam" id="PF03466">
    <property type="entry name" value="LysR_substrate"/>
    <property type="match status" value="1"/>
</dbReference>
<dbReference type="Pfam" id="PF00126">
    <property type="entry name" value="HTH_1"/>
    <property type="match status" value="1"/>
</dbReference>
<name>A0ABT0GY23_9HYPH</name>
<dbReference type="RefSeq" id="WP_248156833.1">
    <property type="nucleotide sequence ID" value="NZ_JALNMJ010000015.1"/>
</dbReference>
<feature type="domain" description="HTH lysR-type" evidence="7">
    <location>
        <begin position="7"/>
        <end position="65"/>
    </location>
</feature>
<dbReference type="PROSITE" id="PS50931">
    <property type="entry name" value="HTH_LYSR"/>
    <property type="match status" value="1"/>
</dbReference>
<comment type="similarity">
    <text evidence="1">Belongs to the LysR transcriptional regulatory family.</text>
</comment>